<dbReference type="InterPro" id="IPR050377">
    <property type="entry name" value="Radical_SAM_PqqE_MftC-like"/>
</dbReference>
<protein>
    <submittedName>
        <fullName evidence="8">Radical SAM domain protein</fullName>
    </submittedName>
</protein>
<evidence type="ECO:0000256" key="3">
    <source>
        <dbReference type="ARBA" id="ARBA00022691"/>
    </source>
</evidence>
<dbReference type="GO" id="GO:0051539">
    <property type="term" value="F:4 iron, 4 sulfur cluster binding"/>
    <property type="evidence" value="ECO:0007669"/>
    <property type="project" value="UniProtKB-KW"/>
</dbReference>
<dbReference type="InterPro" id="IPR027604">
    <property type="entry name" value="W_rSAM_matur"/>
</dbReference>
<dbReference type="GO" id="GO:0003824">
    <property type="term" value="F:catalytic activity"/>
    <property type="evidence" value="ECO:0007669"/>
    <property type="project" value="InterPro"/>
</dbReference>
<dbReference type="Gene3D" id="3.20.20.70">
    <property type="entry name" value="Aldolase class I"/>
    <property type="match status" value="1"/>
</dbReference>
<dbReference type="STRING" id="760142.Hipma_0786"/>
<dbReference type="PROSITE" id="PS51918">
    <property type="entry name" value="RADICAL_SAM"/>
    <property type="match status" value="1"/>
</dbReference>
<dbReference type="Pfam" id="PF04055">
    <property type="entry name" value="Radical_SAM"/>
    <property type="match status" value="1"/>
</dbReference>
<dbReference type="SFLD" id="SFLDG01067">
    <property type="entry name" value="SPASM/twitch_domain_containing"/>
    <property type="match status" value="1"/>
</dbReference>
<comment type="cofactor">
    <cofactor evidence="1">
        <name>[4Fe-4S] cluster</name>
        <dbReference type="ChEBI" id="CHEBI:49883"/>
    </cofactor>
</comment>
<dbReference type="Proteomes" id="UP000008139">
    <property type="component" value="Chromosome"/>
</dbReference>
<keyword evidence="5" id="KW-0408">Iron</keyword>
<dbReference type="OrthoDB" id="9772409at2"/>
<dbReference type="InterPro" id="IPR023885">
    <property type="entry name" value="4Fe4S-binding_SPASM_dom"/>
</dbReference>
<evidence type="ECO:0000256" key="4">
    <source>
        <dbReference type="ARBA" id="ARBA00022723"/>
    </source>
</evidence>
<name>F2LVH2_HIPMA</name>
<dbReference type="SFLD" id="SFLDS00029">
    <property type="entry name" value="Radical_SAM"/>
    <property type="match status" value="1"/>
</dbReference>
<dbReference type="AlphaFoldDB" id="F2LVH2"/>
<dbReference type="InterPro" id="IPR034391">
    <property type="entry name" value="AdoMet-like_SPASM_containing"/>
</dbReference>
<keyword evidence="2" id="KW-0004">4Fe-4S</keyword>
<gene>
    <name evidence="8" type="ordered locus">Hipma_0786</name>
</gene>
<evidence type="ECO:0000256" key="1">
    <source>
        <dbReference type="ARBA" id="ARBA00001966"/>
    </source>
</evidence>
<evidence type="ECO:0000259" key="7">
    <source>
        <dbReference type="PROSITE" id="PS51918"/>
    </source>
</evidence>
<dbReference type="InterPro" id="IPR007197">
    <property type="entry name" value="rSAM"/>
</dbReference>
<evidence type="ECO:0000313" key="9">
    <source>
        <dbReference type="Proteomes" id="UP000008139"/>
    </source>
</evidence>
<dbReference type="RefSeq" id="WP_013681797.1">
    <property type="nucleotide sequence ID" value="NC_015318.1"/>
</dbReference>
<dbReference type="CDD" id="cd01335">
    <property type="entry name" value="Radical_SAM"/>
    <property type="match status" value="1"/>
</dbReference>
<keyword evidence="4" id="KW-0479">Metal-binding</keyword>
<dbReference type="NCBIfam" id="TIGR04317">
    <property type="entry name" value="W_rSAM_matur"/>
    <property type="match status" value="1"/>
</dbReference>
<keyword evidence="9" id="KW-1185">Reference proteome</keyword>
<feature type="domain" description="Radical SAM core" evidence="7">
    <location>
        <begin position="17"/>
        <end position="227"/>
    </location>
</feature>
<dbReference type="GO" id="GO:0046872">
    <property type="term" value="F:metal ion binding"/>
    <property type="evidence" value="ECO:0007669"/>
    <property type="project" value="UniProtKB-KW"/>
</dbReference>
<dbReference type="InterPro" id="IPR013785">
    <property type="entry name" value="Aldolase_TIM"/>
</dbReference>
<evidence type="ECO:0000313" key="8">
    <source>
        <dbReference type="EMBL" id="AEA33756.1"/>
    </source>
</evidence>
<evidence type="ECO:0000256" key="6">
    <source>
        <dbReference type="ARBA" id="ARBA00023014"/>
    </source>
</evidence>
<dbReference type="InParanoid" id="F2LVH2"/>
<dbReference type="PANTHER" id="PTHR11228:SF34">
    <property type="entry name" value="TUNGSTEN-CONTAINING ALDEHYDE FERREDOXIN OXIDOREDUCTASE COFACTOR MODIFYING PROTEIN"/>
    <property type="match status" value="1"/>
</dbReference>
<reference evidence="8 9" key="1">
    <citation type="journal article" date="2011" name="Stand. Genomic Sci.">
        <title>Complete genome sequence of the thermophilic sulfur-reducer Hippea maritima type strain (MH(2)).</title>
        <authorList>
            <person name="Huntemann M."/>
            <person name="Lu M."/>
            <person name="Nolan M."/>
            <person name="Lapidus A."/>
            <person name="Lucas S."/>
            <person name="Hammon N."/>
            <person name="Deshpande S."/>
            <person name="Cheng J.F."/>
            <person name="Tapia R."/>
            <person name="Han C."/>
            <person name="Goodwin L."/>
            <person name="Pitluck S."/>
            <person name="Liolios K."/>
            <person name="Pagani I."/>
            <person name="Ivanova N."/>
            <person name="Ovchinikova G."/>
            <person name="Pati A."/>
            <person name="Chen A."/>
            <person name="Palaniappan K."/>
            <person name="Land M."/>
            <person name="Hauser L."/>
            <person name="Jeffries C.D."/>
            <person name="Detter J.C."/>
            <person name="Brambilla E.M."/>
            <person name="Rohde M."/>
            <person name="Spring S."/>
            <person name="Goker M."/>
            <person name="Woyke T."/>
            <person name="Bristow J."/>
            <person name="Eisen J.A."/>
            <person name="Markowitz V."/>
            <person name="Hugenholtz P."/>
            <person name="Kyrpides N.C."/>
            <person name="Klenk H.P."/>
            <person name="Mavromatis K."/>
        </authorList>
    </citation>
    <scope>NUCLEOTIDE SEQUENCE [LARGE SCALE GENOMIC DNA]</scope>
    <source>
        <strain evidence="9">ATCC 700847 / DSM 10411 / MH2</strain>
    </source>
</reference>
<proteinExistence type="predicted"/>
<dbReference type="CDD" id="cd21121">
    <property type="entry name" value="SPASM_Cmo-like"/>
    <property type="match status" value="1"/>
</dbReference>
<dbReference type="PROSITE" id="PS01305">
    <property type="entry name" value="MOAA_NIFB_PQQE"/>
    <property type="match status" value="1"/>
</dbReference>
<dbReference type="InterPro" id="IPR058240">
    <property type="entry name" value="rSAM_sf"/>
</dbReference>
<dbReference type="SFLD" id="SFLDF00570">
    <property type="entry name" value="tungsten_cofactor_oxidoreducas"/>
    <property type="match status" value="1"/>
</dbReference>
<dbReference type="Pfam" id="PF13186">
    <property type="entry name" value="SPASM"/>
    <property type="match status" value="1"/>
</dbReference>
<accession>F2LVH2</accession>
<dbReference type="EMBL" id="CP002606">
    <property type="protein sequence ID" value="AEA33756.1"/>
    <property type="molecule type" value="Genomic_DNA"/>
</dbReference>
<evidence type="ECO:0000256" key="5">
    <source>
        <dbReference type="ARBA" id="ARBA00023004"/>
    </source>
</evidence>
<dbReference type="HOGENOM" id="CLU_009273_1_1_7"/>
<dbReference type="PANTHER" id="PTHR11228">
    <property type="entry name" value="RADICAL SAM DOMAIN PROTEIN"/>
    <property type="match status" value="1"/>
</dbReference>
<organism evidence="8 9">
    <name type="scientific">Hippea maritima (strain ATCC 700847 / DSM 10411 / MH2)</name>
    <dbReference type="NCBI Taxonomy" id="760142"/>
    <lineage>
        <taxon>Bacteria</taxon>
        <taxon>Pseudomonadati</taxon>
        <taxon>Campylobacterota</taxon>
        <taxon>Desulfurellia</taxon>
        <taxon>Desulfurellales</taxon>
        <taxon>Hippeaceae</taxon>
        <taxon>Hippea</taxon>
    </lineage>
</organism>
<dbReference type="SFLD" id="SFLDG01387">
    <property type="entry name" value="BtrN-like_SPASM_domain_contain"/>
    <property type="match status" value="1"/>
</dbReference>
<evidence type="ECO:0000256" key="2">
    <source>
        <dbReference type="ARBA" id="ARBA00022485"/>
    </source>
</evidence>
<dbReference type="SUPFAM" id="SSF102114">
    <property type="entry name" value="Radical SAM enzymes"/>
    <property type="match status" value="1"/>
</dbReference>
<dbReference type="KEGG" id="hmr:Hipma_0786"/>
<reference evidence="9" key="2">
    <citation type="submission" date="2011-03" db="EMBL/GenBank/DDBJ databases">
        <title>The complete genome of Hippea maritima DSM 10411.</title>
        <authorList>
            <consortium name="US DOE Joint Genome Institute (JGI-PGF)"/>
            <person name="Lucas S."/>
            <person name="Copeland A."/>
            <person name="Lapidus A."/>
            <person name="Bruce D."/>
            <person name="Goodwin L."/>
            <person name="Pitluck S."/>
            <person name="Peters L."/>
            <person name="Kyrpides N."/>
            <person name="Mavromatis K."/>
            <person name="Pagani I."/>
            <person name="Ivanova N."/>
            <person name="Mikhailova N."/>
            <person name="Lu M."/>
            <person name="Detter J.C."/>
            <person name="Tapia R."/>
            <person name="Han C."/>
            <person name="Land M."/>
            <person name="Hauser L."/>
            <person name="Markowitz V."/>
            <person name="Cheng J.-F."/>
            <person name="Hugenholtz P."/>
            <person name="Woyke T."/>
            <person name="Wu D."/>
            <person name="Spring S."/>
            <person name="Schroeder M."/>
            <person name="Brambilla E."/>
            <person name="Klenk H.-P."/>
            <person name="Eisen J.A."/>
        </authorList>
    </citation>
    <scope>NUCLEOTIDE SEQUENCE [LARGE SCALE GENOMIC DNA]</scope>
    <source>
        <strain evidence="9">ATCC 700847 / DSM 10411 / MH2</strain>
    </source>
</reference>
<keyword evidence="6" id="KW-0411">Iron-sulfur</keyword>
<dbReference type="eggNOG" id="COG0535">
    <property type="taxonomic scope" value="Bacteria"/>
</dbReference>
<sequence>MKDIFNLKNSQIILNDDDDIKRVYIELTSACNFNCKMCFKNAFTEKDGFMDKRTLSNLKKSLTSLPKLKEVVLGGIGEPLIHNDLKDIVTFLKEELKVYVILATNGYLLEKFSDFFLKKQLDNIVISVDTTDIGHLSENITYKTIKTLIENRKRLKLDKPVISIEVVIDRFSLKDLTETVKKFAKIGVKDVIISNLLPTNMAFIDRTLYPSEDKEILKDLLKVATGNMSMTLPYFSIKTERKCNFIDKKSTVIRWDGGVAPCYRFLHSSKEFVLGREKTIYTHTFGNVNSENLLDIWNKRDYKWFRFTVENALYPSCIDCNFNDSCSFVKDTEMDCWGLSPSCADCLWSRNVIICP</sequence>
<keyword evidence="3" id="KW-0949">S-adenosyl-L-methionine</keyword>
<dbReference type="InterPro" id="IPR000385">
    <property type="entry name" value="MoaA_NifB_PqqE_Fe-S-bd_CS"/>
</dbReference>